<accession>A0A7C2JYF6</accession>
<proteinExistence type="predicted"/>
<reference evidence="1" key="1">
    <citation type="journal article" date="2020" name="mSystems">
        <title>Genome- and Community-Level Interaction Insights into Carbon Utilization and Element Cycling Functions of Hydrothermarchaeota in Hydrothermal Sediment.</title>
        <authorList>
            <person name="Zhou Z."/>
            <person name="Liu Y."/>
            <person name="Xu W."/>
            <person name="Pan J."/>
            <person name="Luo Z.H."/>
            <person name="Li M."/>
        </authorList>
    </citation>
    <scope>NUCLEOTIDE SEQUENCE [LARGE SCALE GENOMIC DNA]</scope>
    <source>
        <strain evidence="1">SpSt-339</strain>
    </source>
</reference>
<organism evidence="1">
    <name type="scientific">Schlesneria paludicola</name>
    <dbReference type="NCBI Taxonomy" id="360056"/>
    <lineage>
        <taxon>Bacteria</taxon>
        <taxon>Pseudomonadati</taxon>
        <taxon>Planctomycetota</taxon>
        <taxon>Planctomycetia</taxon>
        <taxon>Planctomycetales</taxon>
        <taxon>Planctomycetaceae</taxon>
        <taxon>Schlesneria</taxon>
    </lineage>
</organism>
<comment type="caution">
    <text evidence="1">The sequence shown here is derived from an EMBL/GenBank/DDBJ whole genome shotgun (WGS) entry which is preliminary data.</text>
</comment>
<sequence>MSLAHTKPGPLIPTVSRPLCPVCGVVSYSREGIHPQCAMVAADSVLVSRINARKAAEPKPERPPLRRFERICPACQAVQHVRRRSCECGRVL</sequence>
<name>A0A7C2JYF6_9PLAN</name>
<protein>
    <submittedName>
        <fullName evidence="1">Uncharacterized protein</fullName>
    </submittedName>
</protein>
<dbReference type="AlphaFoldDB" id="A0A7C2JYF6"/>
<evidence type="ECO:0000313" key="1">
    <source>
        <dbReference type="EMBL" id="HEN13918.1"/>
    </source>
</evidence>
<gene>
    <name evidence="1" type="ORF">ENQ76_00420</name>
</gene>
<dbReference type="EMBL" id="DSOK01000011">
    <property type="protein sequence ID" value="HEN13918.1"/>
    <property type="molecule type" value="Genomic_DNA"/>
</dbReference>